<dbReference type="Gene3D" id="1.10.274.100">
    <property type="entry name" value="RNA polymerase Rpb1, domain 3"/>
    <property type="match status" value="1"/>
</dbReference>
<dbReference type="InterPro" id="IPR038120">
    <property type="entry name" value="Rpb1_funnel_sf"/>
</dbReference>
<accession>D2XA61</accession>
<comment type="catalytic activity">
    <reaction evidence="6">
        <text>RNA(n) + a ribonucleoside 5'-triphosphate = RNA(n+1) + diphosphate</text>
        <dbReference type="Rhea" id="RHEA:21248"/>
        <dbReference type="Rhea" id="RHEA-COMP:14527"/>
        <dbReference type="Rhea" id="RHEA-COMP:17342"/>
        <dbReference type="ChEBI" id="CHEBI:33019"/>
        <dbReference type="ChEBI" id="CHEBI:61557"/>
        <dbReference type="ChEBI" id="CHEBI:140395"/>
        <dbReference type="EC" id="2.7.7.6"/>
    </reaction>
</comment>
<keyword evidence="5" id="KW-0804">Transcription</keyword>
<proteinExistence type="predicted"/>
<dbReference type="Pfam" id="PF04983">
    <property type="entry name" value="RNA_pol_Rpb1_3"/>
    <property type="match status" value="1"/>
</dbReference>
<evidence type="ECO:0000256" key="1">
    <source>
        <dbReference type="ARBA" id="ARBA00012418"/>
    </source>
</evidence>
<evidence type="ECO:0000313" key="11">
    <source>
        <dbReference type="Proteomes" id="UP000029780"/>
    </source>
</evidence>
<reference evidence="10 11" key="1">
    <citation type="journal article" date="2009" name="Proc. Natl. Acad. Sci. U.S.A.">
        <title>Giant Marseillevirus highlights the role of amoebae as a melting pot in emergence of chimeric microorganisms.</title>
        <authorList>
            <person name="Boyer M."/>
            <person name="Yutin N."/>
            <person name="Pagnier I."/>
            <person name="Barrassi L."/>
            <person name="Fournous G."/>
            <person name="Espinosa L."/>
            <person name="Robert C."/>
            <person name="Azza S."/>
            <person name="Sun S."/>
            <person name="Rossmann M.G."/>
            <person name="Suzan-Monti M."/>
            <person name="La Scola B."/>
            <person name="Koonin E.V."/>
            <person name="Raoult D."/>
        </authorList>
    </citation>
    <scope>NUCLEOTIDE SEQUENCE [LARGE SCALE GENOMIC DNA]</scope>
    <source>
        <strain evidence="10 11">T19</strain>
    </source>
</reference>
<feature type="domain" description="RNA polymerase Rpb1" evidence="7">
    <location>
        <begin position="39"/>
        <end position="244"/>
    </location>
</feature>
<evidence type="ECO:0000259" key="7">
    <source>
        <dbReference type="Pfam" id="PF04983"/>
    </source>
</evidence>
<feature type="domain" description="RNA polymerase Rpb1" evidence="8">
    <location>
        <begin position="375"/>
        <end position="897"/>
    </location>
</feature>
<dbReference type="GO" id="GO:0006351">
    <property type="term" value="P:DNA-templated transcription"/>
    <property type="evidence" value="ECO:0007669"/>
    <property type="project" value="InterPro"/>
</dbReference>
<dbReference type="InterPro" id="IPR007081">
    <property type="entry name" value="RNA_pol_Rpb1_5"/>
</dbReference>
<dbReference type="Pfam" id="PF04998">
    <property type="entry name" value="RNA_pol_Rpb1_5"/>
    <property type="match status" value="1"/>
</dbReference>
<keyword evidence="3" id="KW-0808">Transferase</keyword>
<dbReference type="InterPro" id="IPR007083">
    <property type="entry name" value="RNA_pol_Rpb1_4"/>
</dbReference>
<dbReference type="InterPro" id="IPR042102">
    <property type="entry name" value="RNA_pol_Rpb1_3_sf"/>
</dbReference>
<evidence type="ECO:0000259" key="9">
    <source>
        <dbReference type="Pfam" id="PF05000"/>
    </source>
</evidence>
<dbReference type="Gene3D" id="1.10.150.390">
    <property type="match status" value="1"/>
</dbReference>
<feature type="domain" description="RNA polymerase Rpb1" evidence="9">
    <location>
        <begin position="272"/>
        <end position="368"/>
    </location>
</feature>
<keyword evidence="2 10" id="KW-0240">DNA-directed RNA polymerase</keyword>
<keyword evidence="4" id="KW-0548">Nucleotidyltransferase</keyword>
<evidence type="ECO:0000256" key="3">
    <source>
        <dbReference type="ARBA" id="ARBA00022679"/>
    </source>
</evidence>
<evidence type="ECO:0000259" key="8">
    <source>
        <dbReference type="Pfam" id="PF04998"/>
    </source>
</evidence>
<dbReference type="EMBL" id="GU071086">
    <property type="protein sequence ID" value="ADB03838.1"/>
    <property type="molecule type" value="Genomic_DNA"/>
</dbReference>
<dbReference type="InterPro" id="IPR045867">
    <property type="entry name" value="DNA-dir_RpoC_beta_prime"/>
</dbReference>
<dbReference type="PANTHER" id="PTHR19376">
    <property type="entry name" value="DNA-DIRECTED RNA POLYMERASE"/>
    <property type="match status" value="1"/>
</dbReference>
<dbReference type="GeneID" id="8746289"/>
<evidence type="ECO:0000256" key="2">
    <source>
        <dbReference type="ARBA" id="ARBA00022478"/>
    </source>
</evidence>
<dbReference type="Pfam" id="PF05000">
    <property type="entry name" value="RNA_pol_Rpb1_4"/>
    <property type="match status" value="1"/>
</dbReference>
<dbReference type="GO" id="GO:0003899">
    <property type="term" value="F:DNA-directed RNA polymerase activity"/>
    <property type="evidence" value="ECO:0007669"/>
    <property type="project" value="UniProtKB-EC"/>
</dbReference>
<dbReference type="Gene3D" id="1.10.132.30">
    <property type="match status" value="1"/>
</dbReference>
<gene>
    <name evidence="10" type="ORF">MAR_ORF052</name>
</gene>
<dbReference type="SUPFAM" id="SSF64484">
    <property type="entry name" value="beta and beta-prime subunits of DNA dependent RNA-polymerase"/>
    <property type="match status" value="1"/>
</dbReference>
<dbReference type="Gene3D" id="6.10.250.2940">
    <property type="match status" value="1"/>
</dbReference>
<dbReference type="KEGG" id="vg:8746289"/>
<organismHost>
    <name type="scientific">Acanthamoeba</name>
    <dbReference type="NCBI Taxonomy" id="5754"/>
</organismHost>
<dbReference type="RefSeq" id="YP_003406800.1">
    <property type="nucleotide sequence ID" value="NC_013756.1"/>
</dbReference>
<dbReference type="PANTHER" id="PTHR19376:SF32">
    <property type="entry name" value="DNA-DIRECTED RNA POLYMERASE III SUBUNIT RPC1"/>
    <property type="match status" value="1"/>
</dbReference>
<dbReference type="InterPro" id="IPR007066">
    <property type="entry name" value="RNA_pol_Rpb1_3"/>
</dbReference>
<evidence type="ECO:0000256" key="4">
    <source>
        <dbReference type="ARBA" id="ARBA00022695"/>
    </source>
</evidence>
<dbReference type="GO" id="GO:0003677">
    <property type="term" value="F:DNA binding"/>
    <property type="evidence" value="ECO:0007669"/>
    <property type="project" value="InterPro"/>
</dbReference>
<dbReference type="EC" id="2.7.7.6" evidence="1"/>
<organism evidence="10 11">
    <name type="scientific">Marseillevirus marseillevirus</name>
    <name type="common">GBM</name>
    <dbReference type="NCBI Taxonomy" id="694581"/>
    <lineage>
        <taxon>Viruses</taxon>
        <taxon>Varidnaviria</taxon>
        <taxon>Bamfordvirae</taxon>
        <taxon>Nucleocytoviricota</taxon>
        <taxon>Megaviricetes</taxon>
        <taxon>Pimascovirales</taxon>
        <taxon>Pimascovirales incertae sedis</taxon>
        <taxon>Marseilleviridae</taxon>
        <taxon>Marseillevirus</taxon>
        <taxon>Marseillevirus massiliense</taxon>
    </lineage>
</organism>
<sequence>MIREGNVSLSAVEREMNMHVPQGDMEKAEMEEFLMTPHHIVSGQNNSPIIGLIQDALVGSFLMTKKETMVDWETFCDCCMSADIGSNNISFVWNTLKRAEKHYPEFLKDGRPIERKSYQPVCESKKWFDSKEEVVHHSRCKNKKKCRIEKQTTKSLPGRVLWSVLLPERFCYDKGDVHIEDGVILPESAPLTKSDLGPKAGRSIVHLLWLERSEQECADFMHKTQQLVHRWYTQRNLSIGTEDCQLTEHGKKEIEKEMASVRVRCKVEIESGKTGDDLESSITSILNSVVNFGQRLTKEHIAGGESNGFAIAIVSGAKGGFINLSQALAMVGQQNVEGGRIKMLISGERRCLPHFEYEKNGPEERGFISCSYYEGMSAIHAFFAAMGGREGIIDTAVKTADSGYLQRKIGHKIQSDTVNQLLVVTMCNGKVVEFIYGGDGMNASRLMNVGDGLSFVDPVRITRELSLREDKLQRLTKEDIDWILEPIKHNATPAMKRVAKNARHLLEKQLEGIEFACSKEKKAELRDKLERMFVKAIAPPGHSAGYEATCSIGEVQTQLTLNSFRLSGVGEKAVLTGVPKFRELMLASKSQKHSSATVCIESLNFEVGTDEEKREALRIVEEQRKVFEYRKVSDFVEKHELRYFFEREDEFNLGEHASEFTDQELLKYQPQWWVDFYLGMTKQTLAGYEEKGEDCVWVVELKVKKEMLYKYRMSLRELAIAITEGGDVACVPSPTCEMTLLVYPDYQRDVFGELTKIRADEKVSPIFSEQNVNFFFARDVVVPHILKKRACGVEGVGRIFPLHLKGKKKMMIDTEGSNFRQLLNTPGVVPEQTTSDDLHQVLGVLGIEAARSVLLKEFKKVMSGGSYVNDRHIRVLVNAITRDGKFTPASRDGVERSVGPLEIGSFEKMVDNLFTSAQFGELDEIKSIAASVFMGEAVLAGTATVSTIRADVKPVETENIGESLLESLVEDVASEIKKLFVLPCQ</sequence>
<evidence type="ECO:0000256" key="6">
    <source>
        <dbReference type="ARBA" id="ARBA00048552"/>
    </source>
</evidence>
<keyword evidence="11" id="KW-1185">Reference proteome</keyword>
<evidence type="ECO:0000256" key="5">
    <source>
        <dbReference type="ARBA" id="ARBA00023163"/>
    </source>
</evidence>
<dbReference type="OrthoDB" id="868at10239"/>
<dbReference type="GO" id="GO:0000428">
    <property type="term" value="C:DNA-directed RNA polymerase complex"/>
    <property type="evidence" value="ECO:0007669"/>
    <property type="project" value="UniProtKB-KW"/>
</dbReference>
<name>D2XA61_GBMV</name>
<evidence type="ECO:0000313" key="10">
    <source>
        <dbReference type="EMBL" id="ADB03838.1"/>
    </source>
</evidence>
<dbReference type="Proteomes" id="UP000029780">
    <property type="component" value="Segment"/>
</dbReference>
<protein>
    <recommendedName>
        <fullName evidence="1">DNA-directed RNA polymerase</fullName>
        <ecNumber evidence="1">2.7.7.6</ecNumber>
    </recommendedName>
</protein>